<reference evidence="2" key="1">
    <citation type="submission" date="2023-07" db="EMBL/GenBank/DDBJ databases">
        <title>A chromosome-level genome assembly of Lolium multiflorum.</title>
        <authorList>
            <person name="Chen Y."/>
            <person name="Copetti D."/>
            <person name="Kolliker R."/>
            <person name="Studer B."/>
        </authorList>
    </citation>
    <scope>NUCLEOTIDE SEQUENCE</scope>
    <source>
        <strain evidence="2">02402/16</strain>
        <tissue evidence="2">Leaf</tissue>
    </source>
</reference>
<evidence type="ECO:0000256" key="1">
    <source>
        <dbReference type="SAM" id="MobiDB-lite"/>
    </source>
</evidence>
<feature type="compositionally biased region" description="Low complexity" evidence="1">
    <location>
        <begin position="96"/>
        <end position="123"/>
    </location>
</feature>
<comment type="caution">
    <text evidence="2">The sequence shown here is derived from an EMBL/GenBank/DDBJ whole genome shotgun (WGS) entry which is preliminary data.</text>
</comment>
<dbReference type="GO" id="GO:0009507">
    <property type="term" value="C:chloroplast"/>
    <property type="evidence" value="ECO:0007669"/>
    <property type="project" value="TreeGrafter"/>
</dbReference>
<dbReference type="PIRSF" id="PIRSF037221">
    <property type="entry name" value="DUF1517"/>
    <property type="match status" value="1"/>
</dbReference>
<feature type="region of interest" description="Disordered" evidence="1">
    <location>
        <begin position="96"/>
        <end position="157"/>
    </location>
</feature>
<evidence type="ECO:0000313" key="2">
    <source>
        <dbReference type="EMBL" id="KAK1609811.1"/>
    </source>
</evidence>
<gene>
    <name evidence="2" type="ORF">QYE76_033484</name>
</gene>
<evidence type="ECO:0000313" key="3">
    <source>
        <dbReference type="Proteomes" id="UP001231189"/>
    </source>
</evidence>
<feature type="region of interest" description="Disordered" evidence="1">
    <location>
        <begin position="38"/>
        <end position="58"/>
    </location>
</feature>
<organism evidence="2 3">
    <name type="scientific">Lolium multiflorum</name>
    <name type="common">Italian ryegrass</name>
    <name type="synonym">Lolium perenne subsp. multiflorum</name>
    <dbReference type="NCBI Taxonomy" id="4521"/>
    <lineage>
        <taxon>Eukaryota</taxon>
        <taxon>Viridiplantae</taxon>
        <taxon>Streptophyta</taxon>
        <taxon>Embryophyta</taxon>
        <taxon>Tracheophyta</taxon>
        <taxon>Spermatophyta</taxon>
        <taxon>Magnoliopsida</taxon>
        <taxon>Liliopsida</taxon>
        <taxon>Poales</taxon>
        <taxon>Poaceae</taxon>
        <taxon>BOP clade</taxon>
        <taxon>Pooideae</taxon>
        <taxon>Poodae</taxon>
        <taxon>Poeae</taxon>
        <taxon>Poeae Chloroplast Group 2 (Poeae type)</taxon>
        <taxon>Loliodinae</taxon>
        <taxon>Loliinae</taxon>
        <taxon>Lolium</taxon>
    </lineage>
</organism>
<dbReference type="Pfam" id="PF07466">
    <property type="entry name" value="DUF1517"/>
    <property type="match status" value="1"/>
</dbReference>
<sequence length="381" mass="41418">MHHPRPAFRRGGSPSTSFLRFASSPPILLQSRATAIRPLAHASGRRNDDDDALTHPEYRQSPLGLSTLLVAAATAAASPQAALALSGGSCGGCDDSSYSSSSSSSSSDDSSYSSSSSSSSSDDSTTDFIYGSDDSSTEPEKKQGAEATHESVGTAAAPPVPPSDMWLWGGIAVWFAAMVVLAAKNGWLSSETTSVTVVKLQVAVRGKEMVKSAQKDLNAIAESVQASNRRWYKFILTETMYIIRRNQYFCTSSSLSVVAAEESSWKWHFDIISSHERSKFDEETLSNWNGFKRKKTYSMKTDGSKNEYIVVTILIATNGTMNLPKVIRSAAELDTLAAFLNSRPESGLRGVRVLWTPQDADDVLSEERMRKDYPNLKPLAW</sequence>
<dbReference type="PANTHER" id="PTHR33975">
    <property type="entry name" value="MYELIN-ASSOCIATED OLIGODENDROCYTE BASIC PROTEIN"/>
    <property type="match status" value="1"/>
</dbReference>
<dbReference type="InterPro" id="IPR010903">
    <property type="entry name" value="DUF1517"/>
</dbReference>
<feature type="compositionally biased region" description="Basic and acidic residues" evidence="1">
    <location>
        <begin position="138"/>
        <end position="149"/>
    </location>
</feature>
<name>A0AAD8QVR3_LOLMU</name>
<dbReference type="AlphaFoldDB" id="A0AAD8QVR3"/>
<keyword evidence="3" id="KW-1185">Reference proteome</keyword>
<dbReference type="PANTHER" id="PTHR33975:SF13">
    <property type="match status" value="1"/>
</dbReference>
<protein>
    <submittedName>
        <fullName evidence="2">Uncharacterized protein</fullName>
    </submittedName>
</protein>
<dbReference type="InterPro" id="IPR053023">
    <property type="entry name" value="FLAP_modulator"/>
</dbReference>
<accession>A0AAD8QVR3</accession>
<proteinExistence type="predicted"/>
<feature type="compositionally biased region" description="Basic and acidic residues" evidence="1">
    <location>
        <begin position="45"/>
        <end position="58"/>
    </location>
</feature>
<dbReference type="EMBL" id="JAUUTY010000007">
    <property type="protein sequence ID" value="KAK1609811.1"/>
    <property type="molecule type" value="Genomic_DNA"/>
</dbReference>
<dbReference type="Proteomes" id="UP001231189">
    <property type="component" value="Unassembled WGS sequence"/>
</dbReference>